<dbReference type="PANTHER" id="PTHR46624">
    <property type="entry name" value="AGAP002036-PA"/>
    <property type="match status" value="1"/>
</dbReference>
<feature type="region of interest" description="Disordered" evidence="1">
    <location>
        <begin position="216"/>
        <end position="281"/>
    </location>
</feature>
<feature type="compositionally biased region" description="Acidic residues" evidence="1">
    <location>
        <begin position="192"/>
        <end position="205"/>
    </location>
</feature>
<dbReference type="PANTHER" id="PTHR46624:SF4">
    <property type="entry name" value="FYVE-TYPE DOMAIN-CONTAINING PROTEIN"/>
    <property type="match status" value="1"/>
</dbReference>
<feature type="compositionally biased region" description="Low complexity" evidence="1">
    <location>
        <begin position="222"/>
        <end position="239"/>
    </location>
</feature>
<feature type="region of interest" description="Disordered" evidence="1">
    <location>
        <begin position="464"/>
        <end position="528"/>
    </location>
</feature>
<reference evidence="2 3" key="2">
    <citation type="journal article" date="2022" name="Mol. Biol. Evol.">
        <title>Comparative Genomics Reveals Insights into the Divergent Evolution of Astigmatic Mites and Household Pest Adaptations.</title>
        <authorList>
            <person name="Xiong Q."/>
            <person name="Wan A.T."/>
            <person name="Liu X."/>
            <person name="Fung C.S."/>
            <person name="Xiao X."/>
            <person name="Malainual N."/>
            <person name="Hou J."/>
            <person name="Wang L."/>
            <person name="Wang M."/>
            <person name="Yang K.Y."/>
            <person name="Cui Y."/>
            <person name="Leung E.L."/>
            <person name="Nong W."/>
            <person name="Shin S.K."/>
            <person name="Au S.W."/>
            <person name="Jeong K.Y."/>
            <person name="Chew F.T."/>
            <person name="Hui J.H."/>
            <person name="Leung T.F."/>
            <person name="Tungtrongchitr A."/>
            <person name="Zhong N."/>
            <person name="Liu Z."/>
            <person name="Tsui S.K."/>
        </authorList>
    </citation>
    <scope>NUCLEOTIDE SEQUENCE [LARGE SCALE GENOMIC DNA]</scope>
    <source>
        <strain evidence="2">Derp</strain>
    </source>
</reference>
<sequence length="944" mass="105410">MALEVANRKQIRTKLSSSSTTKTLPFCEERYGCKEDKTLADYYCDDCQTNQCKLCESLLHTTQLTDIVQIDDCFNHWHHRRPLLSLSNHSLTNELSSLSSSSGVLLPENSNSEEEEDKSNCSKQIDLNNITLARKKTSSSTTKSVTNKVSTTDLIQQPPPPIIINKNQNNLHNIQLTNHEKILSTSPLSDPIVEDDFDENDNDNDDIVEQRVDNIELSSAETSNTASTTLSTTTTTNNSKSKKKKKRQQQQLQQQQQQQQNTDKKTIIDDGDDDDIGDGSITSTLLNKKKIITSTIVNNNTNDANKKHTSSSSSSTSLSSDPSSSDDSSEGYVSSTTITKNRHRKSTIATNQTSLTTAPSTTTTTTASMTMTNGGRDLKSTTTTTSTKQPSSSSLLMPLDTDDPLLDFDIDNNNGGSNGKNGWSDVNLSTTPPKSTFDSSPNIMDNNHNHQHQQILLPDVAQLSLGNSSSSSPPPSSSSLSSNQAATLKLNGYKKNRTNSESSSASSSSTISDQNLAEFSDPNQNDDQYDESTYKPDCFLLIDAEEVLQVKTVEEFIAKLGCQSNTLVKVVSIFGNTGEGKSHTLNYTFYDCKEVFRTSPTQNSCTIGIWCSFDRRRRVLTIDTEGLLGLSDNNNRRTRLLLKVLAISDVIIYRTRAERLHNDLFTFLGSASQAYIKHFAKELRAASQRCNLQCTLSDLGPVVIIFHETVHTDVLHQENDLAPEDVIRQRFNKMSLSTEAYSAFEYVGIQTLVPPTDFDQLRRTVHRHLTNSTVRSARTPAVIFNALKVLSQKFSGEISKITLNPFPDEYFTCSEHCLSCKTRCMLSMNHSHDGIPHNSNSKCKYQHQYSNQIFYCTSCFERGEEIEVQSRPYGSADSTWVGLAKYAWAGFVLECRLCGIIYRSRQYWYGNKEPTELTVVHKEILHVWEDDFVHLQSLRKLIDV</sequence>
<dbReference type="SUPFAM" id="SSF52540">
    <property type="entry name" value="P-loop containing nucleoside triphosphate hydrolases"/>
    <property type="match status" value="1"/>
</dbReference>
<feature type="compositionally biased region" description="Low complexity" evidence="1">
    <location>
        <begin position="98"/>
        <end position="110"/>
    </location>
</feature>
<feature type="region of interest" description="Disordered" evidence="1">
    <location>
        <begin position="136"/>
        <end position="166"/>
    </location>
</feature>
<reference evidence="2 3" key="1">
    <citation type="journal article" date="2018" name="J. Allergy Clin. Immunol.">
        <title>High-quality assembly of Dermatophagoides pteronyssinus genome and transcriptome reveals a wide range of novel allergens.</title>
        <authorList>
            <person name="Liu X.Y."/>
            <person name="Yang K.Y."/>
            <person name="Wang M.Q."/>
            <person name="Kwok J.S."/>
            <person name="Zeng X."/>
            <person name="Yang Z."/>
            <person name="Xiao X.J."/>
            <person name="Lau C.P."/>
            <person name="Li Y."/>
            <person name="Huang Z.M."/>
            <person name="Ba J.G."/>
            <person name="Yim A.K."/>
            <person name="Ouyang C.Y."/>
            <person name="Ngai S.M."/>
            <person name="Chan T.F."/>
            <person name="Leung E.L."/>
            <person name="Liu L."/>
            <person name="Liu Z.G."/>
            <person name="Tsui S.K."/>
        </authorList>
    </citation>
    <scope>NUCLEOTIDE SEQUENCE [LARGE SCALE GENOMIC DNA]</scope>
    <source>
        <strain evidence="2">Derp</strain>
    </source>
</reference>
<evidence type="ECO:0000256" key="1">
    <source>
        <dbReference type="SAM" id="MobiDB-lite"/>
    </source>
</evidence>
<dbReference type="InterPro" id="IPR042427">
    <property type="entry name" value="ZFYV1"/>
</dbReference>
<comment type="caution">
    <text evidence="2">The sequence shown here is derived from an EMBL/GenBank/DDBJ whole genome shotgun (WGS) entry which is preliminary data.</text>
</comment>
<dbReference type="Proteomes" id="UP000887458">
    <property type="component" value="Unassembled WGS sequence"/>
</dbReference>
<keyword evidence="3" id="KW-1185">Reference proteome</keyword>
<organism evidence="2 3">
    <name type="scientific">Dermatophagoides pteronyssinus</name>
    <name type="common">European house dust mite</name>
    <dbReference type="NCBI Taxonomy" id="6956"/>
    <lineage>
        <taxon>Eukaryota</taxon>
        <taxon>Metazoa</taxon>
        <taxon>Ecdysozoa</taxon>
        <taxon>Arthropoda</taxon>
        <taxon>Chelicerata</taxon>
        <taxon>Arachnida</taxon>
        <taxon>Acari</taxon>
        <taxon>Acariformes</taxon>
        <taxon>Sarcoptiformes</taxon>
        <taxon>Astigmata</taxon>
        <taxon>Psoroptidia</taxon>
        <taxon>Analgoidea</taxon>
        <taxon>Pyroglyphidae</taxon>
        <taxon>Dermatophagoidinae</taxon>
        <taxon>Dermatophagoides</taxon>
    </lineage>
</organism>
<accession>A0ABQ8JJ87</accession>
<feature type="region of interest" description="Disordered" evidence="1">
    <location>
        <begin position="98"/>
        <end position="122"/>
    </location>
</feature>
<feature type="compositionally biased region" description="Low complexity" evidence="1">
    <location>
        <begin position="353"/>
        <end position="372"/>
    </location>
</feature>
<evidence type="ECO:0000313" key="3">
    <source>
        <dbReference type="Proteomes" id="UP000887458"/>
    </source>
</evidence>
<feature type="compositionally biased region" description="Polar residues" evidence="1">
    <location>
        <begin position="513"/>
        <end position="526"/>
    </location>
</feature>
<dbReference type="Gene3D" id="3.40.50.300">
    <property type="entry name" value="P-loop containing nucleotide triphosphate hydrolases"/>
    <property type="match status" value="1"/>
</dbReference>
<proteinExistence type="predicted"/>
<feature type="compositionally biased region" description="Polar residues" evidence="1">
    <location>
        <begin position="424"/>
        <end position="446"/>
    </location>
</feature>
<feature type="compositionally biased region" description="Low complexity" evidence="1">
    <location>
        <begin position="249"/>
        <end position="261"/>
    </location>
</feature>
<feature type="compositionally biased region" description="Acidic residues" evidence="1">
    <location>
        <begin position="400"/>
        <end position="410"/>
    </location>
</feature>
<feature type="region of interest" description="Disordered" evidence="1">
    <location>
        <begin position="186"/>
        <end position="205"/>
    </location>
</feature>
<dbReference type="EMBL" id="NJHN03000036">
    <property type="protein sequence ID" value="KAH9422455.1"/>
    <property type="molecule type" value="Genomic_DNA"/>
</dbReference>
<evidence type="ECO:0000313" key="2">
    <source>
        <dbReference type="EMBL" id="KAH9422455.1"/>
    </source>
</evidence>
<feature type="compositionally biased region" description="Low complexity" evidence="1">
    <location>
        <begin position="464"/>
        <end position="482"/>
    </location>
</feature>
<feature type="compositionally biased region" description="Low complexity" evidence="1">
    <location>
        <begin position="310"/>
        <end position="335"/>
    </location>
</feature>
<name>A0ABQ8JJ87_DERPT</name>
<gene>
    <name evidence="2" type="primary">ZFYVE1_1</name>
    <name evidence="2" type="ORF">DERP_003131</name>
</gene>
<feature type="compositionally biased region" description="Low complexity" evidence="1">
    <location>
        <begin position="500"/>
        <end position="512"/>
    </location>
</feature>
<feature type="compositionally biased region" description="Low complexity" evidence="1">
    <location>
        <begin position="380"/>
        <end position="399"/>
    </location>
</feature>
<feature type="region of interest" description="Disordered" evidence="1">
    <location>
        <begin position="300"/>
        <end position="447"/>
    </location>
</feature>
<dbReference type="InterPro" id="IPR027417">
    <property type="entry name" value="P-loop_NTPase"/>
</dbReference>
<feature type="compositionally biased region" description="Low complexity" evidence="1">
    <location>
        <begin position="138"/>
        <end position="156"/>
    </location>
</feature>
<protein>
    <submittedName>
        <fullName evidence="2">Zinc finger FYVE domain-containing protein 1</fullName>
    </submittedName>
</protein>